<organism evidence="2 3">
    <name type="scientific">Phaeosphaeria nodorum (strain SN15 / ATCC MYA-4574 / FGSC 10173)</name>
    <name type="common">Glume blotch fungus</name>
    <name type="synonym">Parastagonospora nodorum</name>
    <dbReference type="NCBI Taxonomy" id="321614"/>
    <lineage>
        <taxon>Eukaryota</taxon>
        <taxon>Fungi</taxon>
        <taxon>Dikarya</taxon>
        <taxon>Ascomycota</taxon>
        <taxon>Pezizomycotina</taxon>
        <taxon>Dothideomycetes</taxon>
        <taxon>Pleosporomycetidae</taxon>
        <taxon>Pleosporales</taxon>
        <taxon>Pleosporineae</taxon>
        <taxon>Phaeosphaeriaceae</taxon>
        <taxon>Parastagonospora</taxon>
    </lineage>
</organism>
<dbReference type="AlphaFoldDB" id="A0A7U2FEU1"/>
<feature type="region of interest" description="Disordered" evidence="1">
    <location>
        <begin position="413"/>
        <end position="499"/>
    </location>
</feature>
<evidence type="ECO:0000256" key="1">
    <source>
        <dbReference type="SAM" id="MobiDB-lite"/>
    </source>
</evidence>
<protein>
    <submittedName>
        <fullName evidence="2">Uncharacterized protein</fullName>
    </submittedName>
</protein>
<dbReference type="InterPro" id="IPR024079">
    <property type="entry name" value="MetalloPept_cat_dom_sf"/>
</dbReference>
<feature type="compositionally biased region" description="Pro residues" evidence="1">
    <location>
        <begin position="440"/>
        <end position="449"/>
    </location>
</feature>
<gene>
    <name evidence="2" type="ORF">JI435_138110</name>
</gene>
<dbReference type="Proteomes" id="UP000663193">
    <property type="component" value="Chromosome 16"/>
</dbReference>
<sequence length="499" mass="55025">MDAIASLANLKQRQEGGDDPSAEGVKINYLGCDNNMRRDISDAWDDAVKLAENIKDIDTATDIGSFDFFGPNMQTEGAGYKILNVYNNAATYGQTLLWGWRVNAFCPPADKDLLRSCTPGTVAFQWNTLCADGRCVCDTRDSNGKCNKRDQWNNDPDKSYINIQFCDDFFKQQTLQQTIDAGKNAPKESKYNLDYYWHSKGKILFHELLHGATVGTKANENLGITDLVIRIRKHNKPDEFEDVGAYGPLNAKMLARTIRENNFDHVRQNDDNWTGYALAKYIQKTVGVYPILPLADGYVYADSASYVPHSLLLLGKDKDDKEKVYVNNDYYTSNLLSQAKSDTVYLEGGPTLDEKAFGYNPDSDYPKWYIERIRKASNGDLDGTGPVPTPGPPNPQSPESTIGTVNVIVARATPGPPNPPRPESTIGTKNIVVPRDTPGLPSPPGPQPPIRTSKKIIAARDTPGPPSPPGPESTIGTKQIIVPRATLTSTPEPMPIRAR</sequence>
<dbReference type="VEuPathDB" id="FungiDB:JI435_138110"/>
<dbReference type="EMBL" id="CP069038">
    <property type="protein sequence ID" value="QRD03953.1"/>
    <property type="molecule type" value="Genomic_DNA"/>
</dbReference>
<feature type="region of interest" description="Disordered" evidence="1">
    <location>
        <begin position="377"/>
        <end position="400"/>
    </location>
</feature>
<feature type="compositionally biased region" description="Pro residues" evidence="1">
    <location>
        <begin position="387"/>
        <end position="396"/>
    </location>
</feature>
<dbReference type="Gene3D" id="3.40.390.10">
    <property type="entry name" value="Collagenase (Catalytic Domain)"/>
    <property type="match status" value="1"/>
</dbReference>
<accession>A0A7U2FEU1</accession>
<dbReference type="GO" id="GO:0008237">
    <property type="term" value="F:metallopeptidase activity"/>
    <property type="evidence" value="ECO:0007669"/>
    <property type="project" value="InterPro"/>
</dbReference>
<dbReference type="OrthoDB" id="3796341at2759"/>
<evidence type="ECO:0000313" key="2">
    <source>
        <dbReference type="EMBL" id="QRD03953.1"/>
    </source>
</evidence>
<evidence type="ECO:0000313" key="3">
    <source>
        <dbReference type="Proteomes" id="UP000663193"/>
    </source>
</evidence>
<keyword evidence="3" id="KW-1185">Reference proteome</keyword>
<name>A0A7U2FEU1_PHANO</name>
<reference evidence="3" key="1">
    <citation type="journal article" date="2021" name="BMC Genomics">
        <title>Chromosome-level genome assembly and manually-curated proteome of model necrotroph Parastagonospora nodorum Sn15 reveals a genome-wide trove of candidate effector homologs, and redundancy of virulence-related functions within an accessory chromosome.</title>
        <authorList>
            <person name="Bertazzoni S."/>
            <person name="Jones D.A.B."/>
            <person name="Phan H.T."/>
            <person name="Tan K.-C."/>
            <person name="Hane J.K."/>
        </authorList>
    </citation>
    <scope>NUCLEOTIDE SEQUENCE [LARGE SCALE GENOMIC DNA]</scope>
    <source>
        <strain evidence="3">SN15 / ATCC MYA-4574 / FGSC 10173)</strain>
    </source>
</reference>
<proteinExistence type="predicted"/>